<dbReference type="InterPro" id="IPR023862">
    <property type="entry name" value="CHP03960_rSAM"/>
</dbReference>
<dbReference type="Proteomes" id="UP000430508">
    <property type="component" value="Chromosome"/>
</dbReference>
<dbReference type="PROSITE" id="PS51918">
    <property type="entry name" value="RADICAL_SAM"/>
    <property type="match status" value="1"/>
</dbReference>
<dbReference type="InterPro" id="IPR006638">
    <property type="entry name" value="Elp3/MiaA/NifB-like_rSAM"/>
</dbReference>
<name>A0A857DM38_9FIRM</name>
<evidence type="ECO:0000313" key="3">
    <source>
        <dbReference type="Proteomes" id="UP000430508"/>
    </source>
</evidence>
<dbReference type="SMART" id="SM00729">
    <property type="entry name" value="Elp3"/>
    <property type="match status" value="1"/>
</dbReference>
<dbReference type="PANTHER" id="PTHR42731">
    <property type="entry name" value="SLL1084 PROTEIN"/>
    <property type="match status" value="1"/>
</dbReference>
<dbReference type="SFLD" id="SFLDG01082">
    <property type="entry name" value="B12-binding_domain_containing"/>
    <property type="match status" value="1"/>
</dbReference>
<dbReference type="SFLD" id="SFLDS00029">
    <property type="entry name" value="Radical_SAM"/>
    <property type="match status" value="1"/>
</dbReference>
<dbReference type="RefSeq" id="WP_019224798.1">
    <property type="nucleotide sequence ID" value="NZ_CP046996.1"/>
</dbReference>
<dbReference type="EMBL" id="CP046996">
    <property type="protein sequence ID" value="QHA01469.1"/>
    <property type="molecule type" value="Genomic_DNA"/>
</dbReference>
<dbReference type="InterPro" id="IPR007197">
    <property type="entry name" value="rSAM"/>
</dbReference>
<dbReference type="SUPFAM" id="SSF102114">
    <property type="entry name" value="Radical SAM enzymes"/>
    <property type="match status" value="1"/>
</dbReference>
<dbReference type="GO" id="GO:0051536">
    <property type="term" value="F:iron-sulfur cluster binding"/>
    <property type="evidence" value="ECO:0007669"/>
    <property type="project" value="InterPro"/>
</dbReference>
<gene>
    <name evidence="2" type="ORF">GQ588_12875</name>
</gene>
<dbReference type="InterPro" id="IPR058240">
    <property type="entry name" value="rSAM_sf"/>
</dbReference>
<dbReference type="Gene3D" id="3.80.30.20">
    <property type="entry name" value="tm_1862 like domain"/>
    <property type="match status" value="1"/>
</dbReference>
<sequence length="624" mass="71119">MNQKDREWIRQKLDRILPQVIKPGRYVGGEWNMVKKDWEKTDVRVAFVFPDVYEVGMSNLALRILYGRINSYEEFLCERAFAPWPDMEEKLKQGGIPLYTLESFRPLLDFDVVAFTLQYELSYTNLLNVLKLSGIPLKSEDRKNGTESGGAYPFIFAGGPCAYNPEPLAPFVDFFFLGEGEEQFPAVLHVIQQARKNGKLKEAILVELAQIQGIYVPGFYEAEYKPDGSIQQITVREGISETVRKAVLRDFSSAYFPEKVIVPYTEAIHDRVMLEVMRGCTRGCRFCQAGMIYRPLRERSPEALLEQAEKSIKATGYEEISLVSLSTSDYTCINGVLKGLMAKMEPKGVSVSLPSLRLDSFDVEIAEQVQKVRKSGLTFAPEAGTQRLRDVINKGVTEEDLLRTAEASFKGGWSSIKLYYMIGLPTETYEDLDGIVEQARKVLELSRKLGKRGCRITVSASSFVPKPHTPFQWAAQDSMVTLREKQEYLRKKLRDYRIKFIYHDVEASFLEAIFAKGDRKVAELLEWAVNAGCKFDGWSEHFRYDLWKQGMEEIGIDPHFYANRRISEDEILPWDHLNSGVKKSYLLGEYKKALTEAVTPDCREKCSHCGVCPDLARPVKFSAL</sequence>
<dbReference type="CDD" id="cd01335">
    <property type="entry name" value="Radical_SAM"/>
    <property type="match status" value="1"/>
</dbReference>
<dbReference type="GO" id="GO:0003824">
    <property type="term" value="F:catalytic activity"/>
    <property type="evidence" value="ECO:0007669"/>
    <property type="project" value="InterPro"/>
</dbReference>
<feature type="domain" description="Radical SAM core" evidence="1">
    <location>
        <begin position="266"/>
        <end position="504"/>
    </location>
</feature>
<evidence type="ECO:0000259" key="1">
    <source>
        <dbReference type="PROSITE" id="PS51918"/>
    </source>
</evidence>
<dbReference type="Pfam" id="PF04055">
    <property type="entry name" value="Radical_SAM"/>
    <property type="match status" value="1"/>
</dbReference>
<protein>
    <submittedName>
        <fullName evidence="2">TIGR03960 family B12-binding radical SAM protein</fullName>
    </submittedName>
</protein>
<accession>A0A857DM38</accession>
<dbReference type="InterPro" id="IPR023404">
    <property type="entry name" value="rSAM_horseshoe"/>
</dbReference>
<dbReference type="AlphaFoldDB" id="A0A857DM38"/>
<organism evidence="2 3">
    <name type="scientific">Dehalobacter restrictus</name>
    <dbReference type="NCBI Taxonomy" id="55583"/>
    <lineage>
        <taxon>Bacteria</taxon>
        <taxon>Bacillati</taxon>
        <taxon>Bacillota</taxon>
        <taxon>Clostridia</taxon>
        <taxon>Eubacteriales</taxon>
        <taxon>Desulfitobacteriaceae</taxon>
        <taxon>Dehalobacter</taxon>
    </lineage>
</organism>
<dbReference type="NCBIfam" id="TIGR03960">
    <property type="entry name" value="rSAM_fuse_unch"/>
    <property type="match status" value="1"/>
</dbReference>
<dbReference type="PANTHER" id="PTHR42731:SF1">
    <property type="entry name" value="RADICAL SAM DOMAIN PROTEIN"/>
    <property type="match status" value="1"/>
</dbReference>
<dbReference type="InterPro" id="IPR045784">
    <property type="entry name" value="Radical_SAM_N2"/>
</dbReference>
<evidence type="ECO:0000313" key="2">
    <source>
        <dbReference type="EMBL" id="QHA01469.1"/>
    </source>
</evidence>
<proteinExistence type="predicted"/>
<reference evidence="2 3" key="1">
    <citation type="submission" date="2019-12" db="EMBL/GenBank/DDBJ databases">
        <title>Sequence classification of anaerobic respiratory reductive dehalogenases: First we see many, then we see few.</title>
        <authorList>
            <person name="Molenda O."/>
            <person name="Puentes Jacome L.A."/>
            <person name="Cao X."/>
            <person name="Nesbo C.L."/>
            <person name="Tang S."/>
            <person name="Morson N."/>
            <person name="Patron J."/>
            <person name="Lomheim L."/>
            <person name="Wishart D.S."/>
            <person name="Edwards E.A."/>
        </authorList>
    </citation>
    <scope>NUCLEOTIDE SEQUENCE [LARGE SCALE GENOMIC DNA]</scope>
    <source>
        <strain evidence="2 3">12DCA</strain>
    </source>
</reference>
<dbReference type="Pfam" id="PF19864">
    <property type="entry name" value="Radical_SAM_N2"/>
    <property type="match status" value="1"/>
</dbReference>